<evidence type="ECO:0000313" key="3">
    <source>
        <dbReference type="Proteomes" id="UP001362999"/>
    </source>
</evidence>
<comment type="caution">
    <text evidence="2">The sequence shown here is derived from an EMBL/GenBank/DDBJ whole genome shotgun (WGS) entry which is preliminary data.</text>
</comment>
<proteinExistence type="predicted"/>
<keyword evidence="1" id="KW-0812">Transmembrane</keyword>
<feature type="transmembrane region" description="Helical" evidence="1">
    <location>
        <begin position="138"/>
        <end position="157"/>
    </location>
</feature>
<dbReference type="Proteomes" id="UP001362999">
    <property type="component" value="Unassembled WGS sequence"/>
</dbReference>
<gene>
    <name evidence="2" type="ORF">R3P38DRAFT_3037501</name>
</gene>
<organism evidence="2 3">
    <name type="scientific">Favolaschia claudopus</name>
    <dbReference type="NCBI Taxonomy" id="2862362"/>
    <lineage>
        <taxon>Eukaryota</taxon>
        <taxon>Fungi</taxon>
        <taxon>Dikarya</taxon>
        <taxon>Basidiomycota</taxon>
        <taxon>Agaricomycotina</taxon>
        <taxon>Agaricomycetes</taxon>
        <taxon>Agaricomycetidae</taxon>
        <taxon>Agaricales</taxon>
        <taxon>Marasmiineae</taxon>
        <taxon>Mycenaceae</taxon>
        <taxon>Favolaschia</taxon>
    </lineage>
</organism>
<keyword evidence="1" id="KW-1133">Transmembrane helix</keyword>
<protein>
    <submittedName>
        <fullName evidence="2">Uncharacterized protein</fullName>
    </submittedName>
</protein>
<dbReference type="AlphaFoldDB" id="A0AAW0AB65"/>
<feature type="transmembrane region" description="Helical" evidence="1">
    <location>
        <begin position="568"/>
        <end position="587"/>
    </location>
</feature>
<dbReference type="EMBL" id="JAWWNJ010000076">
    <property type="protein sequence ID" value="KAK7006242.1"/>
    <property type="molecule type" value="Genomic_DNA"/>
</dbReference>
<accession>A0AAW0AB65</accession>
<evidence type="ECO:0000256" key="1">
    <source>
        <dbReference type="SAM" id="Phobius"/>
    </source>
</evidence>
<feature type="transmembrane region" description="Helical" evidence="1">
    <location>
        <begin position="82"/>
        <end position="99"/>
    </location>
</feature>
<evidence type="ECO:0000313" key="2">
    <source>
        <dbReference type="EMBL" id="KAK7006242.1"/>
    </source>
</evidence>
<reference evidence="2 3" key="1">
    <citation type="journal article" date="2024" name="J Genomics">
        <title>Draft genome sequencing and assembly of Favolaschia claudopus CIRM-BRFM 2984 isolated from oak limbs.</title>
        <authorList>
            <person name="Navarro D."/>
            <person name="Drula E."/>
            <person name="Chaduli D."/>
            <person name="Cazenave R."/>
            <person name="Ahrendt S."/>
            <person name="Wang J."/>
            <person name="Lipzen A."/>
            <person name="Daum C."/>
            <person name="Barry K."/>
            <person name="Grigoriev I.V."/>
            <person name="Favel A."/>
            <person name="Rosso M.N."/>
            <person name="Martin F."/>
        </authorList>
    </citation>
    <scope>NUCLEOTIDE SEQUENCE [LARGE SCALE GENOMIC DNA]</scope>
    <source>
        <strain evidence="2 3">CIRM-BRFM 2984</strain>
    </source>
</reference>
<name>A0AAW0AB65_9AGAR</name>
<keyword evidence="3" id="KW-1185">Reference proteome</keyword>
<sequence length="616" mass="68334">MNLVFKNPFNPATTSTPLLSDDASLRDDFRINSTGVKRGWKRFPLFVSTGLLVQKNLAGWPGAVIILQLSLGTFAFLLLRSIYFSGGLAFPLGVALFARDNSSRFNWITNQIATALAVSSTSLHIWASRPFRYKQPWITAFTAIVLILATWVQIWGWSDILEVRPINTWIQVTGAELDLSSSRLHEFDDANITLTCMGSNAVSPDTRMGWTGSGYASVLANLGLTPKATITTPIMLMGHSIHNSTGGILPAIIRDNNDITPWFPTHWFPDMESWHNLDVPSWVFEIPDPPPYRKFRLNLIQQGFTADVSCKFQAADGNEDGTDIPVVIPPRAVTLAEGNVDLNVTFTSFAPLKDDPLLTNSIGAFTHENHSSYILAFAVPSPSNDSYTFTLHAEKNITSPYRFLRTTVCTIRPKVTRVDVEHLAELYPVGSDSEASWTPVRVRPRPHDIAVDADIDEGPMRAAVWNLAQTIVLSQGVYTHGVGDQLQSLLDLAMESESLMWLDEDAVVLRIVEEYMRGVVEYSASVFRACLTGHKHYLEPSDDSDDMSIPIHGQVGLETLGWIWEGTLWRMMLNILPSIILGCLALNSAIKEVRRRRAAELSDGEDSVGILVDYST</sequence>
<keyword evidence="1" id="KW-0472">Membrane</keyword>